<comment type="caution">
    <text evidence="1">The sequence shown here is derived from an EMBL/GenBank/DDBJ whole genome shotgun (WGS) entry which is preliminary data.</text>
</comment>
<dbReference type="EMBL" id="BARU01048068">
    <property type="protein sequence ID" value="GAH93058.1"/>
    <property type="molecule type" value="Genomic_DNA"/>
</dbReference>
<feature type="non-terminal residue" evidence="1">
    <location>
        <position position="87"/>
    </location>
</feature>
<protein>
    <submittedName>
        <fullName evidence="1">Uncharacterized protein</fullName>
    </submittedName>
</protein>
<organism evidence="1">
    <name type="scientific">marine sediment metagenome</name>
    <dbReference type="NCBI Taxonomy" id="412755"/>
    <lineage>
        <taxon>unclassified sequences</taxon>
        <taxon>metagenomes</taxon>
        <taxon>ecological metagenomes</taxon>
    </lineage>
</organism>
<feature type="non-terminal residue" evidence="1">
    <location>
        <position position="1"/>
    </location>
</feature>
<dbReference type="AlphaFoldDB" id="X1LFZ6"/>
<dbReference type="InterPro" id="IPR036188">
    <property type="entry name" value="FAD/NAD-bd_sf"/>
</dbReference>
<proteinExistence type="predicted"/>
<sequence>AEIGKGFLLPSASISSKTKEQMPAIPKEIERAEEEGVKILYLTLPTEITGKNGRVNGLKCVPLVLDEIDAEGRRKPLPISASEFLLK</sequence>
<dbReference type="Gene3D" id="3.50.50.60">
    <property type="entry name" value="FAD/NAD(P)-binding domain"/>
    <property type="match status" value="1"/>
</dbReference>
<name>X1LFZ6_9ZZZZ</name>
<reference evidence="1" key="1">
    <citation type="journal article" date="2014" name="Front. Microbiol.">
        <title>High frequency of phylogenetically diverse reductive dehalogenase-homologous genes in deep subseafloor sedimentary metagenomes.</title>
        <authorList>
            <person name="Kawai M."/>
            <person name="Futagami T."/>
            <person name="Toyoda A."/>
            <person name="Takaki Y."/>
            <person name="Nishi S."/>
            <person name="Hori S."/>
            <person name="Arai W."/>
            <person name="Tsubouchi T."/>
            <person name="Morono Y."/>
            <person name="Uchiyama I."/>
            <person name="Ito T."/>
            <person name="Fujiyama A."/>
            <person name="Inagaki F."/>
            <person name="Takami H."/>
        </authorList>
    </citation>
    <scope>NUCLEOTIDE SEQUENCE</scope>
    <source>
        <strain evidence="1">Expedition CK06-06</strain>
    </source>
</reference>
<dbReference type="SUPFAM" id="SSF51905">
    <property type="entry name" value="FAD/NAD(P)-binding domain"/>
    <property type="match status" value="1"/>
</dbReference>
<gene>
    <name evidence="1" type="ORF">S03H2_71663</name>
</gene>
<accession>X1LFZ6</accession>
<evidence type="ECO:0000313" key="1">
    <source>
        <dbReference type="EMBL" id="GAH93058.1"/>
    </source>
</evidence>